<keyword evidence="3" id="KW-0946">Virion</keyword>
<dbReference type="HAMAP" id="MF_04018">
    <property type="entry name" value="HSV_TRX1"/>
    <property type="match status" value="1"/>
</dbReference>
<feature type="compositionally biased region" description="Polar residues" evidence="4">
    <location>
        <begin position="1"/>
        <end position="12"/>
    </location>
</feature>
<name>A0A7L7YSD2_9ALPH</name>
<dbReference type="RefSeq" id="YP_010801758.1">
    <property type="nucleotide sequence ID" value="NC_076968.1"/>
</dbReference>
<accession>A0A7L7YSD2</accession>
<gene>
    <name evidence="5" type="primary">UL38</name>
</gene>
<proteinExistence type="inferred from homology"/>
<evidence type="ECO:0000313" key="5">
    <source>
        <dbReference type="EMBL" id="QOD40152.1"/>
    </source>
</evidence>
<evidence type="ECO:0000256" key="2">
    <source>
        <dbReference type="ARBA" id="ARBA00022562"/>
    </source>
</evidence>
<feature type="compositionally biased region" description="Polar residues" evidence="4">
    <location>
        <begin position="25"/>
        <end position="35"/>
    </location>
</feature>
<reference evidence="5" key="1">
    <citation type="submission" date="2020-08" db="EMBL/GenBank/DDBJ databases">
        <title>Genome sequences of two marsupial simplex viruses; Macropodid alphaherpesvirus 2 and 4.</title>
        <authorList>
            <person name="Vaz P.K."/>
            <person name="Mahony T."/>
            <person name="Hartley C.A."/>
            <person name="Motha J."/>
            <person name="Devlin J.M."/>
        </authorList>
    </citation>
    <scope>NUCLEOTIDE SEQUENCE</scope>
    <source>
        <strain evidence="5">V3116/09</strain>
    </source>
</reference>
<sequence>MKPQSEQLNISHNKAMGANIPPQQPNSYLRGTRNPTIHRPHKPLTQTPHPISASTLWMLGITPSATRYLSSDQKEATTEVVQKILYGAITNPPTGSHCHLTRQMTLTDFYRPEADGAGAIVLVLRNPGDFPSLARMNAPPGRNVGLLDEAWAALLENSSLGGCRFENGCTRASLVSLNFLVAACADYYDKKDAADALKSHIITNYGGQRIGLRLGRFRECLQAMVHTHVFPHEVLRVLGGTISWVSQDELSRVTLVCDGAQDARQTGNLSHPRSIVTVPACAFIDMDQELNATNLGAAHIYLVFIYRQHRGQEQCRVHIVKSQFTTSVFRINLEYMFGRFRTTNTLQGTEEMTAANPNLPGGAFPFMELFDNPHSPRCSAGQVDLLRCSQRLYQWRPDIRGRPTARTCAYAAFVKLGVMLEDRPRYNSRMERYGPISVPMITLEGMVWRLGEWQLCA</sequence>
<dbReference type="Proteomes" id="UP001148675">
    <property type="component" value="Segment"/>
</dbReference>
<keyword evidence="1" id="KW-0167">Capsid protein</keyword>
<dbReference type="GO" id="GO:0003677">
    <property type="term" value="F:DNA binding"/>
    <property type="evidence" value="ECO:0007669"/>
    <property type="project" value="InterPro"/>
</dbReference>
<dbReference type="GO" id="GO:0019069">
    <property type="term" value="P:viral capsid assembly"/>
    <property type="evidence" value="ECO:0007669"/>
    <property type="project" value="InterPro"/>
</dbReference>
<dbReference type="EMBL" id="MT900474">
    <property type="protein sequence ID" value="QOD40152.1"/>
    <property type="molecule type" value="Genomic_DNA"/>
</dbReference>
<evidence type="ECO:0000256" key="4">
    <source>
        <dbReference type="SAM" id="MobiDB-lite"/>
    </source>
</evidence>
<evidence type="ECO:0000256" key="3">
    <source>
        <dbReference type="ARBA" id="ARBA00022844"/>
    </source>
</evidence>
<protein>
    <submittedName>
        <fullName evidence="5">VP19C</fullName>
    </submittedName>
</protein>
<dbReference type="GO" id="GO:0019028">
    <property type="term" value="C:viral capsid"/>
    <property type="evidence" value="ECO:0007669"/>
    <property type="project" value="UniProtKB-KW"/>
</dbReference>
<organism evidence="5 6">
    <name type="scientific">Macropodid alphaherpesvirus 4</name>
    <dbReference type="NCBI Taxonomy" id="2762721"/>
    <lineage>
        <taxon>Viruses</taxon>
        <taxon>Duplodnaviria</taxon>
        <taxon>Heunggongvirae</taxon>
        <taxon>Peploviricota</taxon>
        <taxon>Herviviricetes</taxon>
        <taxon>Herpesvirales</taxon>
        <taxon>Orthoherpesviridae</taxon>
        <taxon>Alphaherpesvirinae</taxon>
        <taxon>Simplexvirus</taxon>
        <taxon>Simplexvirus macropodidalpha4</taxon>
    </lineage>
</organism>
<dbReference type="InterPro" id="IPR004999">
    <property type="entry name" value="Herpes_1"/>
</dbReference>
<evidence type="ECO:0000313" key="6">
    <source>
        <dbReference type="Proteomes" id="UP001148675"/>
    </source>
</evidence>
<dbReference type="GeneID" id="80540429"/>
<keyword evidence="6" id="KW-1185">Reference proteome</keyword>
<dbReference type="Pfam" id="PF03327">
    <property type="entry name" value="Herpes_VP19C"/>
    <property type="match status" value="1"/>
</dbReference>
<dbReference type="KEGG" id="vg:80540429"/>
<evidence type="ECO:0000256" key="1">
    <source>
        <dbReference type="ARBA" id="ARBA00022561"/>
    </source>
</evidence>
<keyword evidence="2" id="KW-1048">Host nucleus</keyword>
<feature type="region of interest" description="Disordered" evidence="4">
    <location>
        <begin position="1"/>
        <end position="49"/>
    </location>
</feature>